<keyword evidence="4" id="KW-1185">Reference proteome</keyword>
<dbReference type="InterPro" id="IPR024344">
    <property type="entry name" value="MDMPI_metal-binding"/>
</dbReference>
<proteinExistence type="predicted"/>
<dbReference type="RefSeq" id="WP_117360266.1">
    <property type="nucleotide sequence ID" value="NZ_QURH01000849.1"/>
</dbReference>
<evidence type="ECO:0000256" key="1">
    <source>
        <dbReference type="SAM" id="MobiDB-lite"/>
    </source>
</evidence>
<dbReference type="GO" id="GO:0046872">
    <property type="term" value="F:metal ion binding"/>
    <property type="evidence" value="ECO:0007669"/>
    <property type="project" value="InterPro"/>
</dbReference>
<name>A0A372JEG1_9ACTN</name>
<dbReference type="InterPro" id="IPR034660">
    <property type="entry name" value="DinB/YfiT-like"/>
</dbReference>
<comment type="caution">
    <text evidence="3">The sequence shown here is derived from an EMBL/GenBank/DDBJ whole genome shotgun (WGS) entry which is preliminary data.</text>
</comment>
<gene>
    <name evidence="3" type="ORF">DZF91_28820</name>
</gene>
<dbReference type="Pfam" id="PF11716">
    <property type="entry name" value="MDMPI_N"/>
    <property type="match status" value="1"/>
</dbReference>
<dbReference type="InterPro" id="IPR017517">
    <property type="entry name" value="Maleyloyr_isom"/>
</dbReference>
<dbReference type="AlphaFoldDB" id="A0A372JEG1"/>
<evidence type="ECO:0000313" key="4">
    <source>
        <dbReference type="Proteomes" id="UP000261811"/>
    </source>
</evidence>
<feature type="compositionally biased region" description="Gly residues" evidence="1">
    <location>
        <begin position="1"/>
        <end position="17"/>
    </location>
</feature>
<dbReference type="Gene3D" id="1.20.120.450">
    <property type="entry name" value="dinb family like domain"/>
    <property type="match status" value="1"/>
</dbReference>
<evidence type="ECO:0000259" key="2">
    <source>
        <dbReference type="Pfam" id="PF11716"/>
    </source>
</evidence>
<sequence length="208" mass="20858">MRASGGHGRSAGTGTGTGADADSVRRSAAHAAGLLASGASYALCALADAGPEVLGRPTPCAEWDLRALLRHLDDSVAALTEALVCGVVGPAGVRRAGDPLASVRSGIARLADLRGDAGAVRVGDRLLGRADVAVAGAMELTVHGWDVGRATGARRPVPAGLALGLLRHAPRLVPADARGTLFARPVPVPDAVRPGDLLVAYLGRDPAA</sequence>
<feature type="domain" description="Mycothiol-dependent maleylpyruvate isomerase metal-binding" evidence="2">
    <location>
        <begin position="45"/>
        <end position="147"/>
    </location>
</feature>
<organism evidence="3 4">
    <name type="scientific">Actinomadura logoneensis</name>
    <dbReference type="NCBI Taxonomy" id="2293572"/>
    <lineage>
        <taxon>Bacteria</taxon>
        <taxon>Bacillati</taxon>
        <taxon>Actinomycetota</taxon>
        <taxon>Actinomycetes</taxon>
        <taxon>Streptosporangiales</taxon>
        <taxon>Thermomonosporaceae</taxon>
        <taxon>Actinomadura</taxon>
    </lineage>
</organism>
<protein>
    <submittedName>
        <fullName evidence="3">Maleylpyruvate isomerase family mycothiol-dependent enzyme</fullName>
    </submittedName>
</protein>
<evidence type="ECO:0000313" key="3">
    <source>
        <dbReference type="EMBL" id="RFU38224.1"/>
    </source>
</evidence>
<reference evidence="3 4" key="1">
    <citation type="submission" date="2018-08" db="EMBL/GenBank/DDBJ databases">
        <title>Actinomadura jelena sp. nov., a novel Actinomycete isolated from soil in Chad.</title>
        <authorList>
            <person name="Shi L."/>
        </authorList>
    </citation>
    <scope>NUCLEOTIDE SEQUENCE [LARGE SCALE GENOMIC DNA]</scope>
    <source>
        <strain evidence="3 4">NEAU-G17</strain>
    </source>
</reference>
<dbReference type="Proteomes" id="UP000261811">
    <property type="component" value="Unassembled WGS sequence"/>
</dbReference>
<dbReference type="SUPFAM" id="SSF109854">
    <property type="entry name" value="DinB/YfiT-like putative metalloenzymes"/>
    <property type="match status" value="1"/>
</dbReference>
<feature type="region of interest" description="Disordered" evidence="1">
    <location>
        <begin position="1"/>
        <end position="21"/>
    </location>
</feature>
<keyword evidence="3" id="KW-0670">Pyruvate</keyword>
<dbReference type="NCBIfam" id="TIGR03083">
    <property type="entry name" value="maleylpyruvate isomerase family mycothiol-dependent enzyme"/>
    <property type="match status" value="1"/>
</dbReference>
<dbReference type="OrthoDB" id="5185819at2"/>
<dbReference type="EMBL" id="QURH01000849">
    <property type="protein sequence ID" value="RFU38224.1"/>
    <property type="molecule type" value="Genomic_DNA"/>
</dbReference>
<accession>A0A372JEG1</accession>
<dbReference type="GO" id="GO:0016853">
    <property type="term" value="F:isomerase activity"/>
    <property type="evidence" value="ECO:0007669"/>
    <property type="project" value="UniProtKB-KW"/>
</dbReference>
<keyword evidence="3" id="KW-0413">Isomerase</keyword>